<dbReference type="GO" id="GO:0046872">
    <property type="term" value="F:metal ion binding"/>
    <property type="evidence" value="ECO:0007669"/>
    <property type="project" value="UniProtKB-KW"/>
</dbReference>
<dbReference type="GO" id="GO:0005737">
    <property type="term" value="C:cytoplasm"/>
    <property type="evidence" value="ECO:0007669"/>
    <property type="project" value="UniProtKB-SubCell"/>
</dbReference>
<dbReference type="PANTHER" id="PTHR33540:SF2">
    <property type="entry name" value="TRNA THREONYLCARBAMOYLADENOSINE BIOSYNTHESIS PROTEIN TSAE"/>
    <property type="match status" value="1"/>
</dbReference>
<evidence type="ECO:0000256" key="2">
    <source>
        <dbReference type="ARBA" id="ARBA00007599"/>
    </source>
</evidence>
<evidence type="ECO:0000256" key="8">
    <source>
        <dbReference type="ARBA" id="ARBA00022840"/>
    </source>
</evidence>
<evidence type="ECO:0000256" key="3">
    <source>
        <dbReference type="ARBA" id="ARBA00019010"/>
    </source>
</evidence>
<accession>A0A934R7R8</accession>
<gene>
    <name evidence="11" type="primary">tsaE</name>
    <name evidence="11" type="ORF">JIN84_13645</name>
</gene>
<evidence type="ECO:0000313" key="11">
    <source>
        <dbReference type="EMBL" id="MBK1816664.1"/>
    </source>
</evidence>
<comment type="caution">
    <text evidence="11">The sequence shown here is derived from an EMBL/GenBank/DDBJ whole genome shotgun (WGS) entry which is preliminary data.</text>
</comment>
<evidence type="ECO:0000256" key="4">
    <source>
        <dbReference type="ARBA" id="ARBA00022490"/>
    </source>
</evidence>
<dbReference type="Proteomes" id="UP000600139">
    <property type="component" value="Unassembled WGS sequence"/>
</dbReference>
<evidence type="ECO:0000256" key="10">
    <source>
        <dbReference type="ARBA" id="ARBA00032441"/>
    </source>
</evidence>
<dbReference type="SUPFAM" id="SSF52540">
    <property type="entry name" value="P-loop containing nucleoside triphosphate hydrolases"/>
    <property type="match status" value="1"/>
</dbReference>
<evidence type="ECO:0000256" key="5">
    <source>
        <dbReference type="ARBA" id="ARBA00022694"/>
    </source>
</evidence>
<keyword evidence="6" id="KW-0479">Metal-binding</keyword>
<dbReference type="RefSeq" id="WP_200351595.1">
    <property type="nucleotide sequence ID" value="NZ_BAABHZ010000006.1"/>
</dbReference>
<reference evidence="11" key="1">
    <citation type="submission" date="2021-01" db="EMBL/GenBank/DDBJ databases">
        <title>Modified the classification status of verrucomicrobia.</title>
        <authorList>
            <person name="Feng X."/>
        </authorList>
    </citation>
    <scope>NUCLEOTIDE SEQUENCE</scope>
    <source>
        <strain evidence="11">JCM 18052</strain>
    </source>
</reference>
<dbReference type="NCBIfam" id="TIGR00150">
    <property type="entry name" value="T6A_YjeE"/>
    <property type="match status" value="1"/>
</dbReference>
<dbReference type="GO" id="GO:0005524">
    <property type="term" value="F:ATP binding"/>
    <property type="evidence" value="ECO:0007669"/>
    <property type="project" value="UniProtKB-KW"/>
</dbReference>
<dbReference type="AlphaFoldDB" id="A0A934R7R8"/>
<evidence type="ECO:0000256" key="6">
    <source>
        <dbReference type="ARBA" id="ARBA00022723"/>
    </source>
</evidence>
<dbReference type="InterPro" id="IPR027417">
    <property type="entry name" value="P-loop_NTPase"/>
</dbReference>
<evidence type="ECO:0000256" key="9">
    <source>
        <dbReference type="ARBA" id="ARBA00022842"/>
    </source>
</evidence>
<proteinExistence type="inferred from homology"/>
<dbReference type="Gene3D" id="3.40.50.300">
    <property type="entry name" value="P-loop containing nucleotide triphosphate hydrolases"/>
    <property type="match status" value="1"/>
</dbReference>
<dbReference type="InterPro" id="IPR003442">
    <property type="entry name" value="T6A_TsaE"/>
</dbReference>
<name>A0A934R7R8_9BACT</name>
<evidence type="ECO:0000256" key="7">
    <source>
        <dbReference type="ARBA" id="ARBA00022741"/>
    </source>
</evidence>
<protein>
    <recommendedName>
        <fullName evidence="3">tRNA threonylcarbamoyladenosine biosynthesis protein TsaE</fullName>
    </recommendedName>
    <alternativeName>
        <fullName evidence="10">t(6)A37 threonylcarbamoyladenosine biosynthesis protein TsaE</fullName>
    </alternativeName>
</protein>
<dbReference type="EMBL" id="JAENIK010000011">
    <property type="protein sequence ID" value="MBK1816664.1"/>
    <property type="molecule type" value="Genomic_DNA"/>
</dbReference>
<sequence>MQGRATSPEAMEDLGRAAAGLAGPGSVFALVGGLGAGKTHWTKGFVAAAGSSSVVTSPTFGLVHEYPGGRWPVFHLDFYRLESADELVALGWDEYLDQNGVIIAEWGDKFPELLPPETVWLQFSVDPDGGRTVREIRN</sequence>
<comment type="subcellular location">
    <subcellularLocation>
        <location evidence="1">Cytoplasm</location>
    </subcellularLocation>
</comment>
<keyword evidence="12" id="KW-1185">Reference proteome</keyword>
<dbReference type="GO" id="GO:0002949">
    <property type="term" value="P:tRNA threonylcarbamoyladenosine modification"/>
    <property type="evidence" value="ECO:0007669"/>
    <property type="project" value="InterPro"/>
</dbReference>
<evidence type="ECO:0000313" key="12">
    <source>
        <dbReference type="Proteomes" id="UP000600139"/>
    </source>
</evidence>
<dbReference type="PANTHER" id="PTHR33540">
    <property type="entry name" value="TRNA THREONYLCARBAMOYLADENOSINE BIOSYNTHESIS PROTEIN TSAE"/>
    <property type="match status" value="1"/>
</dbReference>
<keyword evidence="5" id="KW-0819">tRNA processing</keyword>
<keyword evidence="9" id="KW-0460">Magnesium</keyword>
<keyword evidence="4" id="KW-0963">Cytoplasm</keyword>
<dbReference type="Pfam" id="PF02367">
    <property type="entry name" value="TsaE"/>
    <property type="match status" value="1"/>
</dbReference>
<keyword evidence="8" id="KW-0067">ATP-binding</keyword>
<comment type="similarity">
    <text evidence="2">Belongs to the TsaE family.</text>
</comment>
<keyword evidence="7" id="KW-0547">Nucleotide-binding</keyword>
<evidence type="ECO:0000256" key="1">
    <source>
        <dbReference type="ARBA" id="ARBA00004496"/>
    </source>
</evidence>
<organism evidence="11 12">
    <name type="scientific">Luteolibacter yonseiensis</name>
    <dbReference type="NCBI Taxonomy" id="1144680"/>
    <lineage>
        <taxon>Bacteria</taxon>
        <taxon>Pseudomonadati</taxon>
        <taxon>Verrucomicrobiota</taxon>
        <taxon>Verrucomicrobiia</taxon>
        <taxon>Verrucomicrobiales</taxon>
        <taxon>Verrucomicrobiaceae</taxon>
        <taxon>Luteolibacter</taxon>
    </lineage>
</organism>